<dbReference type="Proteomes" id="UP000451048">
    <property type="component" value="Unassembled WGS sequence"/>
</dbReference>
<dbReference type="EMBL" id="WTTO01000013">
    <property type="protein sequence ID" value="NAR73131.1"/>
    <property type="molecule type" value="Genomic_DNA"/>
</dbReference>
<dbReference type="InterPro" id="IPR046494">
    <property type="entry name" value="DUF6587"/>
</dbReference>
<dbReference type="RefSeq" id="WP_075316332.1">
    <property type="nucleotide sequence ID" value="NZ_CP018871.1"/>
</dbReference>
<dbReference type="OrthoDB" id="6711925at2"/>
<gene>
    <name evidence="1" type="ORF">GPS52_06415</name>
</gene>
<accession>A0A1L6KRF4</accession>
<evidence type="ECO:0000313" key="2">
    <source>
        <dbReference type="Proteomes" id="UP000451048"/>
    </source>
</evidence>
<dbReference type="KEGG" id="ahl:AHTJS_15260"/>
<name>A0A1L6KRF4_ACIHA</name>
<dbReference type="Pfam" id="PF20228">
    <property type="entry name" value="DUF6587"/>
    <property type="match status" value="1"/>
</dbReference>
<organism evidence="1 2">
    <name type="scientific">Acinetobacter haemolyticus</name>
    <dbReference type="NCBI Taxonomy" id="29430"/>
    <lineage>
        <taxon>Bacteria</taxon>
        <taxon>Pseudomonadati</taxon>
        <taxon>Pseudomonadota</taxon>
        <taxon>Gammaproteobacteria</taxon>
        <taxon>Moraxellales</taxon>
        <taxon>Moraxellaceae</taxon>
        <taxon>Acinetobacter</taxon>
    </lineage>
</organism>
<protein>
    <submittedName>
        <fullName evidence="1">Uncharacterized protein</fullName>
    </submittedName>
</protein>
<evidence type="ECO:0000313" key="1">
    <source>
        <dbReference type="EMBL" id="NAR73131.1"/>
    </source>
</evidence>
<sequence>MFEYLIVAVLVLWSTVVVFKKVFPQTANSAFNALSSLCQRLGWQRLATWLKPKMAVGCGGGCGCSTDEADSKKAAPIQTVKWR</sequence>
<proteinExistence type="predicted"/>
<reference evidence="1 2" key="1">
    <citation type="submission" date="2019-12" db="EMBL/GenBank/DDBJ databases">
        <title>Acinetobacter haemolyticus comparative genomics.</title>
        <authorList>
            <person name="Castro-Jaimes S."/>
            <person name="Bello-Lopez E."/>
            <person name="Velazquez-Acosta C."/>
            <person name="Volkow-Fernandez P."/>
            <person name="Lozano-Zarain P."/>
            <person name="Castillo Ramirez S."/>
            <person name="Cevallos M.A."/>
        </authorList>
    </citation>
    <scope>NUCLEOTIDE SEQUENCE [LARGE SCALE GENOMIC DNA]</scope>
    <source>
        <strain evidence="1 2">AN10</strain>
    </source>
</reference>
<dbReference type="AlphaFoldDB" id="A0A1L6KRF4"/>
<comment type="caution">
    <text evidence="1">The sequence shown here is derived from an EMBL/GenBank/DDBJ whole genome shotgun (WGS) entry which is preliminary data.</text>
</comment>